<dbReference type="InterPro" id="IPR045867">
    <property type="entry name" value="DNA-dir_RpoC_beta_prime"/>
</dbReference>
<feature type="domain" description="RNA polymerase Rpb1" evidence="7">
    <location>
        <begin position="1"/>
        <end position="110"/>
    </location>
</feature>
<keyword evidence="4" id="KW-0548">Nucleotidyltransferase</keyword>
<dbReference type="InterPro" id="IPR007080">
    <property type="entry name" value="RNA_pol_Rpb1_1"/>
</dbReference>
<dbReference type="PANTHER" id="PTHR19376:SF32">
    <property type="entry name" value="DNA-DIRECTED RNA POLYMERASE III SUBUNIT RPC1"/>
    <property type="match status" value="1"/>
</dbReference>
<dbReference type="EMBL" id="UINC01103859">
    <property type="protein sequence ID" value="SVC66571.1"/>
    <property type="molecule type" value="Genomic_DNA"/>
</dbReference>
<evidence type="ECO:0000256" key="5">
    <source>
        <dbReference type="ARBA" id="ARBA00023163"/>
    </source>
</evidence>
<accession>A0A382P409</accession>
<feature type="non-terminal residue" evidence="8">
    <location>
        <position position="121"/>
    </location>
</feature>
<dbReference type="Pfam" id="PF04997">
    <property type="entry name" value="RNA_pol_Rpb1_1"/>
    <property type="match status" value="1"/>
</dbReference>
<dbReference type="InterPro" id="IPR044893">
    <property type="entry name" value="RNA_pol_Rpb1_clamp_domain"/>
</dbReference>
<evidence type="ECO:0000256" key="6">
    <source>
        <dbReference type="SAM" id="MobiDB-lite"/>
    </source>
</evidence>
<sequence length="121" mass="13803">MDPNEIRKMSAVEVKTADTYKDDGHAYRQGLMDNRMGVIEPGVRCETCGNKHDVCPSHFGHIQLELPVIHIGFTNLLKTALKSTCNKCSRILLHEQEGTHPNDPEKSEQDHYRTRVYDVIQ</sequence>
<feature type="region of interest" description="Disordered" evidence="6">
    <location>
        <begin position="95"/>
        <end position="114"/>
    </location>
</feature>
<gene>
    <name evidence="8" type="ORF">METZ01_LOCUS319425</name>
</gene>
<keyword evidence="3" id="KW-0808">Transferase</keyword>
<dbReference type="PANTHER" id="PTHR19376">
    <property type="entry name" value="DNA-DIRECTED RNA POLYMERASE"/>
    <property type="match status" value="1"/>
</dbReference>
<dbReference type="EC" id="2.7.7.6" evidence="1"/>
<name>A0A382P409_9ZZZZ</name>
<evidence type="ECO:0000256" key="4">
    <source>
        <dbReference type="ARBA" id="ARBA00022695"/>
    </source>
</evidence>
<protein>
    <recommendedName>
        <fullName evidence="1">DNA-directed RNA polymerase</fullName>
        <ecNumber evidence="1">2.7.7.6</ecNumber>
    </recommendedName>
</protein>
<evidence type="ECO:0000259" key="7">
    <source>
        <dbReference type="Pfam" id="PF04997"/>
    </source>
</evidence>
<dbReference type="AlphaFoldDB" id="A0A382P409"/>
<keyword evidence="5" id="KW-0804">Transcription</keyword>
<organism evidence="8">
    <name type="scientific">marine metagenome</name>
    <dbReference type="NCBI Taxonomy" id="408172"/>
    <lineage>
        <taxon>unclassified sequences</taxon>
        <taxon>metagenomes</taxon>
        <taxon>ecological metagenomes</taxon>
    </lineage>
</organism>
<dbReference type="GO" id="GO:0006351">
    <property type="term" value="P:DNA-templated transcription"/>
    <property type="evidence" value="ECO:0007669"/>
    <property type="project" value="InterPro"/>
</dbReference>
<keyword evidence="2" id="KW-0240">DNA-directed RNA polymerase</keyword>
<dbReference type="Gene3D" id="4.10.860.120">
    <property type="entry name" value="RNA polymerase II, clamp domain"/>
    <property type="match status" value="1"/>
</dbReference>
<dbReference type="GO" id="GO:0003899">
    <property type="term" value="F:DNA-directed RNA polymerase activity"/>
    <property type="evidence" value="ECO:0007669"/>
    <property type="project" value="UniProtKB-EC"/>
</dbReference>
<proteinExistence type="predicted"/>
<evidence type="ECO:0000256" key="2">
    <source>
        <dbReference type="ARBA" id="ARBA00022478"/>
    </source>
</evidence>
<evidence type="ECO:0000256" key="1">
    <source>
        <dbReference type="ARBA" id="ARBA00012418"/>
    </source>
</evidence>
<reference evidence="8" key="1">
    <citation type="submission" date="2018-05" db="EMBL/GenBank/DDBJ databases">
        <authorList>
            <person name="Lanie J.A."/>
            <person name="Ng W.-L."/>
            <person name="Kazmierczak K.M."/>
            <person name="Andrzejewski T.M."/>
            <person name="Davidsen T.M."/>
            <person name="Wayne K.J."/>
            <person name="Tettelin H."/>
            <person name="Glass J.I."/>
            <person name="Rusch D."/>
            <person name="Podicherti R."/>
            <person name="Tsui H.-C.T."/>
            <person name="Winkler M.E."/>
        </authorList>
    </citation>
    <scope>NUCLEOTIDE SEQUENCE</scope>
</reference>
<dbReference type="GO" id="GO:0000428">
    <property type="term" value="C:DNA-directed RNA polymerase complex"/>
    <property type="evidence" value="ECO:0007669"/>
    <property type="project" value="UniProtKB-KW"/>
</dbReference>
<dbReference type="SUPFAM" id="SSF64484">
    <property type="entry name" value="beta and beta-prime subunits of DNA dependent RNA-polymerase"/>
    <property type="match status" value="1"/>
</dbReference>
<evidence type="ECO:0000313" key="8">
    <source>
        <dbReference type="EMBL" id="SVC66571.1"/>
    </source>
</evidence>
<evidence type="ECO:0000256" key="3">
    <source>
        <dbReference type="ARBA" id="ARBA00022679"/>
    </source>
</evidence>
<dbReference type="GO" id="GO:0003677">
    <property type="term" value="F:DNA binding"/>
    <property type="evidence" value="ECO:0007669"/>
    <property type="project" value="InterPro"/>
</dbReference>